<accession>A0A9P4U888</accession>
<comment type="caution">
    <text evidence="2">The sequence shown here is derived from an EMBL/GenBank/DDBJ whole genome shotgun (WGS) entry which is preliminary data.</text>
</comment>
<evidence type="ECO:0000256" key="1">
    <source>
        <dbReference type="SAM" id="SignalP"/>
    </source>
</evidence>
<sequence>MFSKLLSLLAFAGLAVAAPPIDVRTPHRAQPPIDIRNALVARDARNCTFTTHITERCVFRPTTTKATYAKVSNLLTPSMSAVPVPADEQPISKDPLTIPLTSRNELINGKLSIDRLLSGDGQVHLGWGWVNPSTHAPEIVHWIESDDGAKTRYGCRVDQPWSKDGIACDKVDPPDHRDLTLSCFFKCRN</sequence>
<dbReference type="AlphaFoldDB" id="A0A9P4U888"/>
<dbReference type="Proteomes" id="UP000799764">
    <property type="component" value="Unassembled WGS sequence"/>
</dbReference>
<dbReference type="EMBL" id="MU001508">
    <property type="protein sequence ID" value="KAF2439792.1"/>
    <property type="molecule type" value="Genomic_DNA"/>
</dbReference>
<dbReference type="OrthoDB" id="3790448at2759"/>
<evidence type="ECO:0000313" key="2">
    <source>
        <dbReference type="EMBL" id="KAF2439792.1"/>
    </source>
</evidence>
<evidence type="ECO:0000313" key="3">
    <source>
        <dbReference type="Proteomes" id="UP000799764"/>
    </source>
</evidence>
<organism evidence="2 3">
    <name type="scientific">Karstenula rhodostoma CBS 690.94</name>
    <dbReference type="NCBI Taxonomy" id="1392251"/>
    <lineage>
        <taxon>Eukaryota</taxon>
        <taxon>Fungi</taxon>
        <taxon>Dikarya</taxon>
        <taxon>Ascomycota</taxon>
        <taxon>Pezizomycotina</taxon>
        <taxon>Dothideomycetes</taxon>
        <taxon>Pleosporomycetidae</taxon>
        <taxon>Pleosporales</taxon>
        <taxon>Massarineae</taxon>
        <taxon>Didymosphaeriaceae</taxon>
        <taxon>Karstenula</taxon>
    </lineage>
</organism>
<feature type="signal peptide" evidence="1">
    <location>
        <begin position="1"/>
        <end position="17"/>
    </location>
</feature>
<reference evidence="2" key="1">
    <citation type="journal article" date="2020" name="Stud. Mycol.">
        <title>101 Dothideomycetes genomes: a test case for predicting lifestyles and emergence of pathogens.</title>
        <authorList>
            <person name="Haridas S."/>
            <person name="Albert R."/>
            <person name="Binder M."/>
            <person name="Bloem J."/>
            <person name="Labutti K."/>
            <person name="Salamov A."/>
            <person name="Andreopoulos B."/>
            <person name="Baker S."/>
            <person name="Barry K."/>
            <person name="Bills G."/>
            <person name="Bluhm B."/>
            <person name="Cannon C."/>
            <person name="Castanera R."/>
            <person name="Culley D."/>
            <person name="Daum C."/>
            <person name="Ezra D."/>
            <person name="Gonzalez J."/>
            <person name="Henrissat B."/>
            <person name="Kuo A."/>
            <person name="Liang C."/>
            <person name="Lipzen A."/>
            <person name="Lutzoni F."/>
            <person name="Magnuson J."/>
            <person name="Mondo S."/>
            <person name="Nolan M."/>
            <person name="Ohm R."/>
            <person name="Pangilinan J."/>
            <person name="Park H.-J."/>
            <person name="Ramirez L."/>
            <person name="Alfaro M."/>
            <person name="Sun H."/>
            <person name="Tritt A."/>
            <person name="Yoshinaga Y."/>
            <person name="Zwiers L.-H."/>
            <person name="Turgeon B."/>
            <person name="Goodwin S."/>
            <person name="Spatafora J."/>
            <person name="Crous P."/>
            <person name="Grigoriev I."/>
        </authorList>
    </citation>
    <scope>NUCLEOTIDE SEQUENCE</scope>
    <source>
        <strain evidence="2">CBS 690.94</strain>
    </source>
</reference>
<name>A0A9P4U888_9PLEO</name>
<feature type="chain" id="PRO_5040451212" evidence="1">
    <location>
        <begin position="18"/>
        <end position="189"/>
    </location>
</feature>
<keyword evidence="1" id="KW-0732">Signal</keyword>
<protein>
    <submittedName>
        <fullName evidence="2">Uncharacterized protein</fullName>
    </submittedName>
</protein>
<keyword evidence="3" id="KW-1185">Reference proteome</keyword>
<proteinExistence type="predicted"/>
<gene>
    <name evidence="2" type="ORF">P171DRAFT_489593</name>
</gene>